<reference evidence="2 3" key="1">
    <citation type="journal article" date="2019" name="Nat. Ecol. Evol.">
        <title>Megaphylogeny resolves global patterns of mushroom evolution.</title>
        <authorList>
            <person name="Varga T."/>
            <person name="Krizsan K."/>
            <person name="Foldi C."/>
            <person name="Dima B."/>
            <person name="Sanchez-Garcia M."/>
            <person name="Sanchez-Ramirez S."/>
            <person name="Szollosi G.J."/>
            <person name="Szarkandi J.G."/>
            <person name="Papp V."/>
            <person name="Albert L."/>
            <person name="Andreopoulos W."/>
            <person name="Angelini C."/>
            <person name="Antonin V."/>
            <person name="Barry K.W."/>
            <person name="Bougher N.L."/>
            <person name="Buchanan P."/>
            <person name="Buyck B."/>
            <person name="Bense V."/>
            <person name="Catcheside P."/>
            <person name="Chovatia M."/>
            <person name="Cooper J."/>
            <person name="Damon W."/>
            <person name="Desjardin D."/>
            <person name="Finy P."/>
            <person name="Geml J."/>
            <person name="Haridas S."/>
            <person name="Hughes K."/>
            <person name="Justo A."/>
            <person name="Karasinski D."/>
            <person name="Kautmanova I."/>
            <person name="Kiss B."/>
            <person name="Kocsube S."/>
            <person name="Kotiranta H."/>
            <person name="LaButti K.M."/>
            <person name="Lechner B.E."/>
            <person name="Liimatainen K."/>
            <person name="Lipzen A."/>
            <person name="Lukacs Z."/>
            <person name="Mihaltcheva S."/>
            <person name="Morgado L.N."/>
            <person name="Niskanen T."/>
            <person name="Noordeloos M.E."/>
            <person name="Ohm R.A."/>
            <person name="Ortiz-Santana B."/>
            <person name="Ovrebo C."/>
            <person name="Racz N."/>
            <person name="Riley R."/>
            <person name="Savchenko A."/>
            <person name="Shiryaev A."/>
            <person name="Soop K."/>
            <person name="Spirin V."/>
            <person name="Szebenyi C."/>
            <person name="Tomsovsky M."/>
            <person name="Tulloss R.E."/>
            <person name="Uehling J."/>
            <person name="Grigoriev I.V."/>
            <person name="Vagvolgyi C."/>
            <person name="Papp T."/>
            <person name="Martin F.M."/>
            <person name="Miettinen O."/>
            <person name="Hibbett D.S."/>
            <person name="Nagy L.G."/>
        </authorList>
    </citation>
    <scope>NUCLEOTIDE SEQUENCE [LARGE SCALE GENOMIC DNA]</scope>
    <source>
        <strain evidence="2 3">CBS 962.96</strain>
    </source>
</reference>
<feature type="compositionally biased region" description="Low complexity" evidence="1">
    <location>
        <begin position="109"/>
        <end position="121"/>
    </location>
</feature>
<evidence type="ECO:0000256" key="1">
    <source>
        <dbReference type="SAM" id="MobiDB-lite"/>
    </source>
</evidence>
<proteinExistence type="predicted"/>
<sequence length="121" mass="12590">MLDYAVSSPASLPSPVSITSTSPSSSPSVSSSVLCQQEWFDPIPTWLSGLFNVPSPSVSAPMITSSISPSLSSPSRDYPHPVCRPSPFQSSSAPTSNTHTSKPAPLPPWLVVVPSPSPLTS</sequence>
<evidence type="ECO:0000313" key="3">
    <source>
        <dbReference type="Proteomes" id="UP000297245"/>
    </source>
</evidence>
<accession>A0A4S8LMR6</accession>
<dbReference type="EMBL" id="ML179332">
    <property type="protein sequence ID" value="THU90534.1"/>
    <property type="molecule type" value="Genomic_DNA"/>
</dbReference>
<keyword evidence="3" id="KW-1185">Reference proteome</keyword>
<feature type="region of interest" description="Disordered" evidence="1">
    <location>
        <begin position="1"/>
        <end position="30"/>
    </location>
</feature>
<dbReference type="Proteomes" id="UP000297245">
    <property type="component" value="Unassembled WGS sequence"/>
</dbReference>
<organism evidence="2 3">
    <name type="scientific">Dendrothele bispora (strain CBS 962.96)</name>
    <dbReference type="NCBI Taxonomy" id="1314807"/>
    <lineage>
        <taxon>Eukaryota</taxon>
        <taxon>Fungi</taxon>
        <taxon>Dikarya</taxon>
        <taxon>Basidiomycota</taxon>
        <taxon>Agaricomycotina</taxon>
        <taxon>Agaricomycetes</taxon>
        <taxon>Agaricomycetidae</taxon>
        <taxon>Agaricales</taxon>
        <taxon>Agaricales incertae sedis</taxon>
        <taxon>Dendrothele</taxon>
    </lineage>
</organism>
<name>A0A4S8LMR6_DENBC</name>
<gene>
    <name evidence="2" type="ORF">K435DRAFT_864216</name>
</gene>
<evidence type="ECO:0000313" key="2">
    <source>
        <dbReference type="EMBL" id="THU90534.1"/>
    </source>
</evidence>
<protein>
    <submittedName>
        <fullName evidence="2">Uncharacterized protein</fullName>
    </submittedName>
</protein>
<dbReference type="AlphaFoldDB" id="A0A4S8LMR6"/>
<feature type="compositionally biased region" description="Low complexity" evidence="1">
    <location>
        <begin position="65"/>
        <end position="75"/>
    </location>
</feature>
<feature type="region of interest" description="Disordered" evidence="1">
    <location>
        <begin position="64"/>
        <end position="121"/>
    </location>
</feature>
<feature type="compositionally biased region" description="Polar residues" evidence="1">
    <location>
        <begin position="87"/>
        <end position="101"/>
    </location>
</feature>